<keyword evidence="3" id="KW-1003">Cell membrane</keyword>
<dbReference type="InterPro" id="IPR011014">
    <property type="entry name" value="MscS_channel_TM-2"/>
</dbReference>
<evidence type="ECO:0000259" key="12">
    <source>
        <dbReference type="Pfam" id="PF12794"/>
    </source>
</evidence>
<feature type="domain" description="Mechanosensitive ion channel MscS porin" evidence="13">
    <location>
        <begin position="43"/>
        <end position="271"/>
    </location>
</feature>
<reference evidence="17" key="1">
    <citation type="submission" date="2017-11" db="EMBL/GenBank/DDBJ databases">
        <title>The draft genome sequence of Chromatocurvus sp. F02.</title>
        <authorList>
            <person name="Du Z.-J."/>
            <person name="Chang Y.-Q."/>
        </authorList>
    </citation>
    <scope>NUCLEOTIDE SEQUENCE [LARGE SCALE GENOMIC DNA]</scope>
    <source>
        <strain evidence="17">F02</strain>
    </source>
</reference>
<name>A0A2N5Y198_9GAMM</name>
<feature type="transmembrane region" description="Helical" evidence="9">
    <location>
        <begin position="863"/>
        <end position="884"/>
    </location>
</feature>
<feature type="chain" id="PRO_5015008608" evidence="10">
    <location>
        <begin position="27"/>
        <end position="1093"/>
    </location>
</feature>
<evidence type="ECO:0000313" key="17">
    <source>
        <dbReference type="Proteomes" id="UP000234845"/>
    </source>
</evidence>
<dbReference type="InterPro" id="IPR049142">
    <property type="entry name" value="MS_channel_1st"/>
</dbReference>
<dbReference type="InterPro" id="IPR023408">
    <property type="entry name" value="MscS_beta-dom_sf"/>
</dbReference>
<comment type="caution">
    <text evidence="16">The sequence shown here is derived from an EMBL/GenBank/DDBJ whole genome shotgun (WGS) entry which is preliminary data.</text>
</comment>
<feature type="transmembrane region" description="Helical" evidence="9">
    <location>
        <begin position="644"/>
        <end position="662"/>
    </location>
</feature>
<dbReference type="GO" id="GO:0005886">
    <property type="term" value="C:plasma membrane"/>
    <property type="evidence" value="ECO:0007669"/>
    <property type="project" value="UniProtKB-SubCell"/>
</dbReference>
<keyword evidence="7 9" id="KW-0472">Membrane</keyword>
<evidence type="ECO:0000256" key="6">
    <source>
        <dbReference type="ARBA" id="ARBA00022989"/>
    </source>
</evidence>
<feature type="transmembrane region" description="Helical" evidence="9">
    <location>
        <begin position="570"/>
        <end position="592"/>
    </location>
</feature>
<keyword evidence="17" id="KW-1185">Reference proteome</keyword>
<dbReference type="InterPro" id="IPR006686">
    <property type="entry name" value="MscS_channel_CS"/>
</dbReference>
<dbReference type="PANTHER" id="PTHR30347">
    <property type="entry name" value="POTASSIUM CHANNEL RELATED"/>
    <property type="match status" value="1"/>
</dbReference>
<evidence type="ECO:0000256" key="3">
    <source>
        <dbReference type="ARBA" id="ARBA00022475"/>
    </source>
</evidence>
<keyword evidence="6 9" id="KW-1133">Transmembrane helix</keyword>
<dbReference type="NCBIfam" id="NF008438">
    <property type="entry name" value="PRK11281.1"/>
    <property type="match status" value="1"/>
</dbReference>
<dbReference type="FunFam" id="2.30.30.60:FF:000001">
    <property type="entry name" value="MscS Mechanosensitive ion channel"/>
    <property type="match status" value="1"/>
</dbReference>
<feature type="transmembrane region" description="Helical" evidence="9">
    <location>
        <begin position="494"/>
        <end position="510"/>
    </location>
</feature>
<dbReference type="InterPro" id="IPR052702">
    <property type="entry name" value="MscS-like_channel"/>
</dbReference>
<feature type="domain" description="Mechanosensitive ion channel transmembrane helices 2/3" evidence="15">
    <location>
        <begin position="869"/>
        <end position="910"/>
    </location>
</feature>
<dbReference type="Pfam" id="PF12794">
    <property type="entry name" value="MscS_TM"/>
    <property type="match status" value="1"/>
</dbReference>
<dbReference type="EMBL" id="PKLZ01000008">
    <property type="protein sequence ID" value="PLW82168.1"/>
    <property type="molecule type" value="Genomic_DNA"/>
</dbReference>
<feature type="domain" description="Mechanosensitive ion channel MscS C-terminal" evidence="14">
    <location>
        <begin position="986"/>
        <end position="1068"/>
    </location>
</feature>
<evidence type="ECO:0000256" key="7">
    <source>
        <dbReference type="ARBA" id="ARBA00023136"/>
    </source>
</evidence>
<organism evidence="16 17">
    <name type="scientific">Kineobactrum sediminis</name>
    <dbReference type="NCBI Taxonomy" id="1905677"/>
    <lineage>
        <taxon>Bacteria</taxon>
        <taxon>Pseudomonadati</taxon>
        <taxon>Pseudomonadota</taxon>
        <taxon>Gammaproteobacteria</taxon>
        <taxon>Cellvibrionales</taxon>
        <taxon>Halieaceae</taxon>
        <taxon>Kineobactrum</taxon>
    </lineage>
</organism>
<feature type="transmembrane region" description="Helical" evidence="9">
    <location>
        <begin position="612"/>
        <end position="632"/>
    </location>
</feature>
<dbReference type="InterPro" id="IPR011066">
    <property type="entry name" value="MscS_channel_C_sf"/>
</dbReference>
<dbReference type="Gene3D" id="1.10.287.1260">
    <property type="match status" value="1"/>
</dbReference>
<proteinExistence type="inferred from homology"/>
<evidence type="ECO:0000259" key="14">
    <source>
        <dbReference type="Pfam" id="PF21082"/>
    </source>
</evidence>
<gene>
    <name evidence="16" type="ORF">CWI75_10275</name>
</gene>
<feature type="region of interest" description="Disordered" evidence="8">
    <location>
        <begin position="166"/>
        <end position="187"/>
    </location>
</feature>
<dbReference type="SUPFAM" id="SSF82861">
    <property type="entry name" value="Mechanosensitive channel protein MscS (YggB), transmembrane region"/>
    <property type="match status" value="1"/>
</dbReference>
<keyword evidence="4 9" id="KW-0812">Transmembrane</keyword>
<comment type="similarity">
    <text evidence="2">Belongs to the MscS (TC 1.A.23) family.</text>
</comment>
<evidence type="ECO:0000256" key="9">
    <source>
        <dbReference type="SAM" id="Phobius"/>
    </source>
</evidence>
<feature type="domain" description="Mechanosensitive ion channel inner membrane" evidence="12">
    <location>
        <begin position="494"/>
        <end position="808"/>
    </location>
</feature>
<feature type="transmembrane region" description="Helical" evidence="9">
    <location>
        <begin position="539"/>
        <end position="564"/>
    </location>
</feature>
<dbReference type="Gene3D" id="2.30.30.60">
    <property type="match status" value="1"/>
</dbReference>
<evidence type="ECO:0000259" key="13">
    <source>
        <dbReference type="Pfam" id="PF12795"/>
    </source>
</evidence>
<dbReference type="GO" id="GO:0008381">
    <property type="term" value="F:mechanosensitive monoatomic ion channel activity"/>
    <property type="evidence" value="ECO:0007669"/>
    <property type="project" value="UniProtKB-ARBA"/>
</dbReference>
<dbReference type="Pfam" id="PF21082">
    <property type="entry name" value="MS_channel_3rd"/>
    <property type="match status" value="1"/>
</dbReference>
<keyword evidence="5 10" id="KW-0732">Signal</keyword>
<dbReference type="GO" id="GO:0009992">
    <property type="term" value="P:intracellular water homeostasis"/>
    <property type="evidence" value="ECO:0007669"/>
    <property type="project" value="TreeGrafter"/>
</dbReference>
<dbReference type="InterPro" id="IPR010920">
    <property type="entry name" value="LSM_dom_sf"/>
</dbReference>
<dbReference type="SUPFAM" id="SSF50182">
    <property type="entry name" value="Sm-like ribonucleoproteins"/>
    <property type="match status" value="1"/>
</dbReference>
<protein>
    <submittedName>
        <fullName evidence="16">Mechanosensitive channel MscK</fullName>
    </submittedName>
</protein>
<evidence type="ECO:0000259" key="15">
    <source>
        <dbReference type="Pfam" id="PF21088"/>
    </source>
</evidence>
<dbReference type="AlphaFoldDB" id="A0A2N5Y198"/>
<evidence type="ECO:0000256" key="4">
    <source>
        <dbReference type="ARBA" id="ARBA00022692"/>
    </source>
</evidence>
<dbReference type="Gene3D" id="3.30.70.100">
    <property type="match status" value="1"/>
</dbReference>
<dbReference type="FunFam" id="1.10.287.1260:FF:000002">
    <property type="entry name" value="Potassium efflux system KefA"/>
    <property type="match status" value="1"/>
</dbReference>
<comment type="subcellular location">
    <subcellularLocation>
        <location evidence="1">Cell membrane</location>
        <topology evidence="1">Multi-pass membrane protein</topology>
    </subcellularLocation>
</comment>
<dbReference type="Pfam" id="PF21088">
    <property type="entry name" value="MS_channel_1st"/>
    <property type="match status" value="1"/>
</dbReference>
<feature type="signal peptide" evidence="10">
    <location>
        <begin position="1"/>
        <end position="26"/>
    </location>
</feature>
<feature type="transmembrane region" description="Helical" evidence="9">
    <location>
        <begin position="711"/>
        <end position="729"/>
    </location>
</feature>
<dbReference type="InterPro" id="IPR024393">
    <property type="entry name" value="MscS_porin"/>
</dbReference>
<feature type="transmembrane region" description="Helical" evidence="9">
    <location>
        <begin position="820"/>
        <end position="842"/>
    </location>
</feature>
<feature type="transmembrane region" description="Helical" evidence="9">
    <location>
        <begin position="678"/>
        <end position="699"/>
    </location>
</feature>
<sequence length="1093" mass="122920">MVCMSGFSLRLLGFLLLGHLAFTAVAQTETTAITSVQSELRLLGESGLPEAERQQLQTLYQATLDFLLDTQRLETEQAELRKQLAEAPGRISSLRQRVEELQLPAAEALRSRFAELELPEVEELLRDKLAQLFVWQGQLTNINSELIAAQTLPERSQARIANNQAREQALSEQLRQAQKQPESRSNRARIEQLRAERANLAALNDLLQQRLAGNRLLQDLAQQQRDLLRRQIRAMELEIDVLQEVLDNRRRTQSEQAISATREQQLSANTHTILLTEVSLNRQLSEQLLASTVRIGEITRRNITLAQQVDNLIQVDRALEQQIAVLEGSILLSRILQQQKATLPRVRLQADIADEIADLRLRQFELNALQTERSDPDDYVSMLLVELPEHARAEQFKPLQRIVNDSTRLIEQLLDITSSQLSQAITLQMRQRQLQDLTDNLKQVINNQLIWVASARRIDLPWLLELPENVYRQWQSLPLATGLELLLRSLANNWGWLLALSGILALYARARPALRRLLAALNEDVRDFHRDSATHTLKALLLTVAIIAPVPLLIAAFALLLFTLEPPLPIAGYVLLQVALAWFVLHLFYRVLDNDGIACRHFHWPEPMVQQLHKLISRIAPILLPLVLTIAVNLSVPEYLGQDVIGRVLILVGMLLLGALFYRTMRSSKHLYESRTRYLGAMLALVLTPLVLAGMAFWGYQYTAMNVANRYLYTLYLMVGWLLAEGTVVRSLSVAARKLAYQRALTKREPETNEDTPEPGADLETREVNQQSLRLARLGIFVLFAVLIYLVWSDLVGAAAYLDSISLWQYNAGTSESPQLAPMTVADVLGALLIVVFTITLARNLPGLLEIMVLSRLNLQQGSSFAMTTMLSYVIVSVGIISTLSALGVSWNKLQWLVAALSVGLGFGLQEIFANAVSGVIILFERPVRIGDVITVGDLSGTVSQIRIRATTITDFDRKEIIIPNKTFVTGQLINWSLSDTLIRLVISVGVAYGSDLEKTRELLLQIARDHPDVLKEPEPTVLFLSFGDSSLNHELRIFVGDLNTRLTVLDEVNRQVDTLFKENNIEIAFRQVDLNLRSSEGLDQLVARLPAK</sequence>
<feature type="domain" description="Mechanosensitive ion channel MscS" evidence="11">
    <location>
        <begin position="912"/>
        <end position="977"/>
    </location>
</feature>
<evidence type="ECO:0000256" key="2">
    <source>
        <dbReference type="ARBA" id="ARBA00008017"/>
    </source>
</evidence>
<evidence type="ECO:0000256" key="10">
    <source>
        <dbReference type="SAM" id="SignalP"/>
    </source>
</evidence>
<feature type="transmembrane region" description="Helical" evidence="9">
    <location>
        <begin position="778"/>
        <end position="800"/>
    </location>
</feature>
<evidence type="ECO:0000256" key="1">
    <source>
        <dbReference type="ARBA" id="ARBA00004651"/>
    </source>
</evidence>
<dbReference type="SUPFAM" id="SSF82689">
    <property type="entry name" value="Mechanosensitive channel protein MscS (YggB), C-terminal domain"/>
    <property type="match status" value="1"/>
</dbReference>
<dbReference type="Pfam" id="PF00924">
    <property type="entry name" value="MS_channel_2nd"/>
    <property type="match status" value="1"/>
</dbReference>
<dbReference type="PANTHER" id="PTHR30347:SF1">
    <property type="entry name" value="MECHANOSENSITIVE CHANNEL MSCK"/>
    <property type="match status" value="1"/>
</dbReference>
<dbReference type="PROSITE" id="PS01246">
    <property type="entry name" value="UPF0003"/>
    <property type="match status" value="1"/>
</dbReference>
<dbReference type="Proteomes" id="UP000234845">
    <property type="component" value="Unassembled WGS sequence"/>
</dbReference>
<feature type="transmembrane region" description="Helical" evidence="9">
    <location>
        <begin position="896"/>
        <end position="924"/>
    </location>
</feature>
<dbReference type="InterPro" id="IPR025692">
    <property type="entry name" value="MscS_IM_dom1"/>
</dbReference>
<accession>A0A2N5Y198</accession>
<feature type="compositionally biased region" description="Polar residues" evidence="8">
    <location>
        <begin position="166"/>
        <end position="180"/>
    </location>
</feature>
<dbReference type="InterPro" id="IPR006685">
    <property type="entry name" value="MscS_channel_2nd"/>
</dbReference>
<evidence type="ECO:0000256" key="5">
    <source>
        <dbReference type="ARBA" id="ARBA00022729"/>
    </source>
</evidence>
<dbReference type="Pfam" id="PF12795">
    <property type="entry name" value="MscS_porin"/>
    <property type="match status" value="1"/>
</dbReference>
<evidence type="ECO:0000259" key="11">
    <source>
        <dbReference type="Pfam" id="PF00924"/>
    </source>
</evidence>
<dbReference type="InterPro" id="IPR049278">
    <property type="entry name" value="MS_channel_C"/>
</dbReference>
<evidence type="ECO:0000256" key="8">
    <source>
        <dbReference type="SAM" id="MobiDB-lite"/>
    </source>
</evidence>
<evidence type="ECO:0000313" key="16">
    <source>
        <dbReference type="EMBL" id="PLW82168.1"/>
    </source>
</evidence>